<dbReference type="PANTHER" id="PTHR10743">
    <property type="entry name" value="PROTEIN RER1"/>
    <property type="match status" value="1"/>
</dbReference>
<dbReference type="Proteomes" id="UP000030764">
    <property type="component" value="Unassembled WGS sequence"/>
</dbReference>
<feature type="transmembrane region" description="Helical" evidence="6">
    <location>
        <begin position="38"/>
        <end position="57"/>
    </location>
</feature>
<sequence length="271" mass="30916">MGLEEDEIVDKPHVLSRFYKGLSQRYQLFLDQWTPYTLSRWIATILLGILFMCRIVHVQGFYIVTYALGIYHLNLLIAFLTPKIDPALELESENEDGPSLPTKSNEEFRPFMRRLPEFKFWHAATKSIIIAFVCTFFEMFNVPVFWPILVVYFVILFCLTMKRQIKHMIKYRYVPFTTGKPRHAGKSVPVQSNYKNGDILLVMGSTPSSDADDVKPLIPAQPAIIPTTIAVEPPAVPQSLMALSNCCQANASIERSLSPPLRSSFPPHLHK</sequence>
<proteinExistence type="inferred from homology"/>
<comment type="subcellular location">
    <subcellularLocation>
        <location evidence="1">Membrane</location>
        <topology evidence="1">Multi-pass membrane protein</topology>
    </subcellularLocation>
</comment>
<dbReference type="GO" id="GO:0005783">
    <property type="term" value="C:endoplasmic reticulum"/>
    <property type="evidence" value="ECO:0007669"/>
    <property type="project" value="GOC"/>
</dbReference>
<gene>
    <name evidence="7" type="ORF">M513_03799</name>
</gene>
<feature type="transmembrane region" description="Helical" evidence="6">
    <location>
        <begin position="144"/>
        <end position="161"/>
    </location>
</feature>
<keyword evidence="4 6" id="KW-1133">Transmembrane helix</keyword>
<dbReference type="PANTHER" id="PTHR10743:SF0">
    <property type="entry name" value="PROTEIN RER1"/>
    <property type="match status" value="1"/>
</dbReference>
<keyword evidence="8" id="KW-1185">Reference proteome</keyword>
<accession>A0A085ME13</accession>
<evidence type="ECO:0008006" key="9">
    <source>
        <dbReference type="Google" id="ProtNLM"/>
    </source>
</evidence>
<organism evidence="7 8">
    <name type="scientific">Trichuris suis</name>
    <name type="common">pig whipworm</name>
    <dbReference type="NCBI Taxonomy" id="68888"/>
    <lineage>
        <taxon>Eukaryota</taxon>
        <taxon>Metazoa</taxon>
        <taxon>Ecdysozoa</taxon>
        <taxon>Nematoda</taxon>
        <taxon>Enoplea</taxon>
        <taxon>Dorylaimia</taxon>
        <taxon>Trichinellida</taxon>
        <taxon>Trichuridae</taxon>
        <taxon>Trichuris</taxon>
    </lineage>
</organism>
<evidence type="ECO:0000256" key="6">
    <source>
        <dbReference type="SAM" id="Phobius"/>
    </source>
</evidence>
<dbReference type="Pfam" id="PF03248">
    <property type="entry name" value="Rer1"/>
    <property type="match status" value="1"/>
</dbReference>
<dbReference type="GO" id="GO:0006890">
    <property type="term" value="P:retrograde vesicle-mediated transport, Golgi to endoplasmic reticulum"/>
    <property type="evidence" value="ECO:0007669"/>
    <property type="project" value="TreeGrafter"/>
</dbReference>
<name>A0A085ME13_9BILA</name>
<evidence type="ECO:0000256" key="2">
    <source>
        <dbReference type="ARBA" id="ARBA00006070"/>
    </source>
</evidence>
<comment type="similarity">
    <text evidence="2">Belongs to the RER1 family.</text>
</comment>
<dbReference type="AlphaFoldDB" id="A0A085ME13"/>
<evidence type="ECO:0000313" key="7">
    <source>
        <dbReference type="EMBL" id="KFD55459.1"/>
    </source>
</evidence>
<reference evidence="7 8" key="1">
    <citation type="journal article" date="2014" name="Nat. Genet.">
        <title>Genome and transcriptome of the porcine whipworm Trichuris suis.</title>
        <authorList>
            <person name="Jex A.R."/>
            <person name="Nejsum P."/>
            <person name="Schwarz E.M."/>
            <person name="Hu L."/>
            <person name="Young N.D."/>
            <person name="Hall R.S."/>
            <person name="Korhonen P.K."/>
            <person name="Liao S."/>
            <person name="Thamsborg S."/>
            <person name="Xia J."/>
            <person name="Xu P."/>
            <person name="Wang S."/>
            <person name="Scheerlinck J.P."/>
            <person name="Hofmann A."/>
            <person name="Sternberg P.W."/>
            <person name="Wang J."/>
            <person name="Gasser R.B."/>
        </authorList>
    </citation>
    <scope>NUCLEOTIDE SEQUENCE [LARGE SCALE GENOMIC DNA]</scope>
    <source>
        <strain evidence="7">DCEP-RM93M</strain>
    </source>
</reference>
<dbReference type="EMBL" id="KL363200">
    <property type="protein sequence ID" value="KFD55459.1"/>
    <property type="molecule type" value="Genomic_DNA"/>
</dbReference>
<dbReference type="GO" id="GO:0000139">
    <property type="term" value="C:Golgi membrane"/>
    <property type="evidence" value="ECO:0007669"/>
    <property type="project" value="TreeGrafter"/>
</dbReference>
<keyword evidence="5 6" id="KW-0472">Membrane</keyword>
<dbReference type="GO" id="GO:0006621">
    <property type="term" value="P:protein retention in ER lumen"/>
    <property type="evidence" value="ECO:0007669"/>
    <property type="project" value="TreeGrafter"/>
</dbReference>
<evidence type="ECO:0000256" key="1">
    <source>
        <dbReference type="ARBA" id="ARBA00004141"/>
    </source>
</evidence>
<evidence type="ECO:0000256" key="5">
    <source>
        <dbReference type="ARBA" id="ARBA00023136"/>
    </source>
</evidence>
<protein>
    <recommendedName>
        <fullName evidence="9">Protein RER1</fullName>
    </recommendedName>
</protein>
<dbReference type="InterPro" id="IPR004932">
    <property type="entry name" value="Rer1"/>
</dbReference>
<evidence type="ECO:0000256" key="3">
    <source>
        <dbReference type="ARBA" id="ARBA00022692"/>
    </source>
</evidence>
<keyword evidence="3 6" id="KW-0812">Transmembrane</keyword>
<evidence type="ECO:0000256" key="4">
    <source>
        <dbReference type="ARBA" id="ARBA00022989"/>
    </source>
</evidence>
<feature type="transmembrane region" description="Helical" evidence="6">
    <location>
        <begin position="63"/>
        <end position="81"/>
    </location>
</feature>
<evidence type="ECO:0000313" key="8">
    <source>
        <dbReference type="Proteomes" id="UP000030764"/>
    </source>
</evidence>